<feature type="domain" description="HTH tetR-type" evidence="5">
    <location>
        <begin position="8"/>
        <end position="67"/>
    </location>
</feature>
<dbReference type="PANTHER" id="PTHR30055:SF234">
    <property type="entry name" value="HTH-TYPE TRANSCRIPTIONAL REGULATOR BETI"/>
    <property type="match status" value="1"/>
</dbReference>
<gene>
    <name evidence="6" type="ORF">JF539_11220</name>
</gene>
<organism evidence="6 7">
    <name type="scientific">Roseibium aggregatum</name>
    <dbReference type="NCBI Taxonomy" id="187304"/>
    <lineage>
        <taxon>Bacteria</taxon>
        <taxon>Pseudomonadati</taxon>
        <taxon>Pseudomonadota</taxon>
        <taxon>Alphaproteobacteria</taxon>
        <taxon>Hyphomicrobiales</taxon>
        <taxon>Stappiaceae</taxon>
        <taxon>Roseibium</taxon>
    </lineage>
</organism>
<dbReference type="RefSeq" id="WP_207140472.1">
    <property type="nucleotide sequence ID" value="NZ_JAEKJZ010000001.1"/>
</dbReference>
<keyword evidence="2 4" id="KW-0238">DNA-binding</keyword>
<dbReference type="GO" id="GO:0003700">
    <property type="term" value="F:DNA-binding transcription factor activity"/>
    <property type="evidence" value="ECO:0007669"/>
    <property type="project" value="TreeGrafter"/>
</dbReference>
<dbReference type="InterPro" id="IPR001647">
    <property type="entry name" value="HTH_TetR"/>
</dbReference>
<accession>A0A939ECY1</accession>
<dbReference type="EMBL" id="JAEKJZ010000001">
    <property type="protein sequence ID" value="MBN9670907.1"/>
    <property type="molecule type" value="Genomic_DNA"/>
</dbReference>
<evidence type="ECO:0000313" key="6">
    <source>
        <dbReference type="EMBL" id="MBN9670907.1"/>
    </source>
</evidence>
<dbReference type="InterPro" id="IPR050109">
    <property type="entry name" value="HTH-type_TetR-like_transc_reg"/>
</dbReference>
<dbReference type="PRINTS" id="PR00455">
    <property type="entry name" value="HTHTETR"/>
</dbReference>
<keyword evidence="3" id="KW-0804">Transcription</keyword>
<dbReference type="PANTHER" id="PTHR30055">
    <property type="entry name" value="HTH-TYPE TRANSCRIPTIONAL REGULATOR RUTR"/>
    <property type="match status" value="1"/>
</dbReference>
<comment type="caution">
    <text evidence="6">The sequence shown here is derived from an EMBL/GenBank/DDBJ whole genome shotgun (WGS) entry which is preliminary data.</text>
</comment>
<dbReference type="Pfam" id="PF00440">
    <property type="entry name" value="TetR_N"/>
    <property type="match status" value="1"/>
</dbReference>
<reference evidence="6" key="1">
    <citation type="submission" date="2020-12" db="EMBL/GenBank/DDBJ databases">
        <title>Oil enriched cultivation method for isolating marine PHA-producing bacteria.</title>
        <authorList>
            <person name="Zheng W."/>
            <person name="Yu S."/>
            <person name="Huang Y."/>
        </authorList>
    </citation>
    <scope>NUCLEOTIDE SEQUENCE</scope>
    <source>
        <strain evidence="6">SY-2-12</strain>
    </source>
</reference>
<keyword evidence="1" id="KW-0805">Transcription regulation</keyword>
<dbReference type="AlphaFoldDB" id="A0A939ECY1"/>
<dbReference type="SUPFAM" id="SSF46689">
    <property type="entry name" value="Homeodomain-like"/>
    <property type="match status" value="1"/>
</dbReference>
<dbReference type="InterPro" id="IPR009057">
    <property type="entry name" value="Homeodomain-like_sf"/>
</dbReference>
<proteinExistence type="predicted"/>
<dbReference type="GO" id="GO:0000976">
    <property type="term" value="F:transcription cis-regulatory region binding"/>
    <property type="evidence" value="ECO:0007669"/>
    <property type="project" value="TreeGrafter"/>
</dbReference>
<dbReference type="Proteomes" id="UP000664096">
    <property type="component" value="Unassembled WGS sequence"/>
</dbReference>
<dbReference type="PROSITE" id="PS50977">
    <property type="entry name" value="HTH_TETR_2"/>
    <property type="match status" value="1"/>
</dbReference>
<feature type="DNA-binding region" description="H-T-H motif" evidence="4">
    <location>
        <begin position="30"/>
        <end position="49"/>
    </location>
</feature>
<evidence type="ECO:0000256" key="3">
    <source>
        <dbReference type="ARBA" id="ARBA00023163"/>
    </source>
</evidence>
<evidence type="ECO:0000256" key="1">
    <source>
        <dbReference type="ARBA" id="ARBA00023015"/>
    </source>
</evidence>
<name>A0A939ECY1_9HYPH</name>
<evidence type="ECO:0000256" key="2">
    <source>
        <dbReference type="ARBA" id="ARBA00023125"/>
    </source>
</evidence>
<evidence type="ECO:0000256" key="4">
    <source>
        <dbReference type="PROSITE-ProRule" id="PRU00335"/>
    </source>
</evidence>
<evidence type="ECO:0000259" key="5">
    <source>
        <dbReference type="PROSITE" id="PS50977"/>
    </source>
</evidence>
<dbReference type="Gene3D" id="1.10.357.10">
    <property type="entry name" value="Tetracycline Repressor, domain 2"/>
    <property type="match status" value="1"/>
</dbReference>
<protein>
    <submittedName>
        <fullName evidence="6">TetR/AcrR family transcriptional regulator</fullName>
    </submittedName>
</protein>
<sequence length="198" mass="22492">MSSQRRVQRTRNEILDRAWSLISEQGAEVSLGEIAKAAGVSRQSVYDHFGSRGGLILALVRRADERLDIKNSLFTAFDLQDPEERLRVTIDVWICFVREIYPVASDLIRLRKTDEDASAAWEDRMSDLRAWLKVLTSSLENDRALQPVWSAQTASEFLWASFSVQVWGLLTEDCRWSTQDASSVLKRTLCQTLLRAGG</sequence>
<evidence type="ECO:0000313" key="7">
    <source>
        <dbReference type="Proteomes" id="UP000664096"/>
    </source>
</evidence>